<protein>
    <submittedName>
        <fullName evidence="4">Thioredoxin reductase</fullName>
    </submittedName>
</protein>
<accession>A0A7Y9IS77</accession>
<dbReference type="RefSeq" id="WP_179583736.1">
    <property type="nucleotide sequence ID" value="NZ_JACBYR010000001.1"/>
</dbReference>
<evidence type="ECO:0000259" key="3">
    <source>
        <dbReference type="Pfam" id="PF07992"/>
    </source>
</evidence>
<name>A0A7Y9IS77_9BURK</name>
<dbReference type="SUPFAM" id="SSF51905">
    <property type="entry name" value="FAD/NAD(P)-binding domain"/>
    <property type="match status" value="1"/>
</dbReference>
<reference evidence="4 5" key="1">
    <citation type="submission" date="2020-07" db="EMBL/GenBank/DDBJ databases">
        <title>Genomic Encyclopedia of Type Strains, Phase IV (KMG-V): Genome sequencing to study the core and pangenomes of soil and plant-associated prokaryotes.</title>
        <authorList>
            <person name="Whitman W."/>
        </authorList>
    </citation>
    <scope>NUCLEOTIDE SEQUENCE [LARGE SCALE GENOMIC DNA]</scope>
    <source>
        <strain evidence="4 5">SAS40</strain>
    </source>
</reference>
<sequence>MSPQHFDVIVVGGSYAGLSAAMPLARARRSILMIDAGQRRNRTVERAHGFLGHDGKGPAAIAALGREQLLAYPNVQWRDAFAETVRRDGDRFVVTCNDGVPVSSDRLVLATGLIDDLPDIPGLSERWGKTVFNCPYCDGYELDRGPVGLLGTGALSVHESMMLTDWGTVTLFTNGCVALDADQAAQLQARGVDVVDGIVASIDEQATIVMDDARRQVLRGLFVAPRQRMTSTLPQQLGCTLEEGPFGSFIRTDACKATDVPGVFACGDAARATHSLASAVGDGFQAGVAVHQSLVFA</sequence>
<comment type="caution">
    <text evidence="4">The sequence shown here is derived from an EMBL/GenBank/DDBJ whole genome shotgun (WGS) entry which is preliminary data.</text>
</comment>
<dbReference type="PRINTS" id="PR00469">
    <property type="entry name" value="PNDRDTASEII"/>
</dbReference>
<evidence type="ECO:0000313" key="5">
    <source>
        <dbReference type="Proteomes" id="UP000542125"/>
    </source>
</evidence>
<evidence type="ECO:0000256" key="2">
    <source>
        <dbReference type="ARBA" id="ARBA00023002"/>
    </source>
</evidence>
<dbReference type="InterPro" id="IPR023753">
    <property type="entry name" value="FAD/NAD-binding_dom"/>
</dbReference>
<keyword evidence="2" id="KW-0560">Oxidoreductase</keyword>
<dbReference type="PRINTS" id="PR00368">
    <property type="entry name" value="FADPNR"/>
</dbReference>
<dbReference type="InterPro" id="IPR036188">
    <property type="entry name" value="FAD/NAD-bd_sf"/>
</dbReference>
<proteinExistence type="predicted"/>
<dbReference type="Proteomes" id="UP000542125">
    <property type="component" value="Unassembled WGS sequence"/>
</dbReference>
<keyword evidence="1" id="KW-0285">Flavoprotein</keyword>
<keyword evidence="5" id="KW-1185">Reference proteome</keyword>
<feature type="domain" description="FAD/NAD(P)-binding" evidence="3">
    <location>
        <begin position="6"/>
        <end position="280"/>
    </location>
</feature>
<dbReference type="InterPro" id="IPR050097">
    <property type="entry name" value="Ferredoxin-NADP_redctase_2"/>
</dbReference>
<dbReference type="GO" id="GO:0016491">
    <property type="term" value="F:oxidoreductase activity"/>
    <property type="evidence" value="ECO:0007669"/>
    <property type="project" value="UniProtKB-KW"/>
</dbReference>
<gene>
    <name evidence="4" type="ORF">FHW18_000879</name>
</gene>
<evidence type="ECO:0000256" key="1">
    <source>
        <dbReference type="ARBA" id="ARBA00022630"/>
    </source>
</evidence>
<dbReference type="Pfam" id="PF07992">
    <property type="entry name" value="Pyr_redox_2"/>
    <property type="match status" value="1"/>
</dbReference>
<dbReference type="PANTHER" id="PTHR48105">
    <property type="entry name" value="THIOREDOXIN REDUCTASE 1-RELATED-RELATED"/>
    <property type="match status" value="1"/>
</dbReference>
<organism evidence="4 5">
    <name type="scientific">Pigmentiphaga litoralis</name>
    <dbReference type="NCBI Taxonomy" id="516702"/>
    <lineage>
        <taxon>Bacteria</taxon>
        <taxon>Pseudomonadati</taxon>
        <taxon>Pseudomonadota</taxon>
        <taxon>Betaproteobacteria</taxon>
        <taxon>Burkholderiales</taxon>
        <taxon>Alcaligenaceae</taxon>
        <taxon>Pigmentiphaga</taxon>
    </lineage>
</organism>
<dbReference type="Gene3D" id="3.50.50.60">
    <property type="entry name" value="FAD/NAD(P)-binding domain"/>
    <property type="match status" value="2"/>
</dbReference>
<dbReference type="AlphaFoldDB" id="A0A7Y9IS77"/>
<dbReference type="EMBL" id="JACBYR010000001">
    <property type="protein sequence ID" value="NYE81608.1"/>
    <property type="molecule type" value="Genomic_DNA"/>
</dbReference>
<evidence type="ECO:0000313" key="4">
    <source>
        <dbReference type="EMBL" id="NYE81608.1"/>
    </source>
</evidence>